<dbReference type="Proteomes" id="UP000829685">
    <property type="component" value="Unassembled WGS sequence"/>
</dbReference>
<evidence type="ECO:0000256" key="1">
    <source>
        <dbReference type="SAM" id="MobiDB-lite"/>
    </source>
</evidence>
<proteinExistence type="predicted"/>
<gene>
    <name evidence="2" type="ORF">JX265_010570</name>
</gene>
<keyword evidence="3" id="KW-1185">Reference proteome</keyword>
<name>A0A9Q0ALM8_9PEZI</name>
<evidence type="ECO:0000313" key="3">
    <source>
        <dbReference type="Proteomes" id="UP000829685"/>
    </source>
</evidence>
<reference evidence="2" key="1">
    <citation type="submission" date="2021-03" db="EMBL/GenBank/DDBJ databases">
        <title>Revisited historic fungal species revealed as producer of novel bioactive compounds through whole genome sequencing and comparative genomics.</title>
        <authorList>
            <person name="Vignolle G.A."/>
            <person name="Hochenegger N."/>
            <person name="Mach R.L."/>
            <person name="Mach-Aigner A.R."/>
            <person name="Javad Rahimi M."/>
            <person name="Salim K.A."/>
            <person name="Chan C.M."/>
            <person name="Lim L.B.L."/>
            <person name="Cai F."/>
            <person name="Druzhinina I.S."/>
            <person name="U'Ren J.M."/>
            <person name="Derntl C."/>
        </authorList>
    </citation>
    <scope>NUCLEOTIDE SEQUENCE</scope>
    <source>
        <strain evidence="2">TUCIM 5799</strain>
    </source>
</reference>
<sequence>MAFAAPAFNNSGFSTPSSVPSGRGRRQTQPGRGPWADGPLPLLETPSLTLDITHPVLHVANEVCQGHNAALRGLNAIFLQAPHVSAANDVADLLFLTKSWAGWVLGQHVQRQTRLFPQFEETLGKPGSITSLYTEELNFEPALHHLLDYSEHTHSRPAAYDSSNFLLLIKGVGNAFRAYVEAQTSILVDLQSLCGQSGSFEAETRSAKILQLYLSSEADIKDHSDPFIVPPMTVRMRDTTYEGGNNWPGLSVLAVHAIADKLSPAHAGAWRFLPCDVWGKPRGLPFLGQDAGKADGFQKVLPAVTPISGASTENLVYMR</sequence>
<dbReference type="EMBL" id="JAFIMR010000035">
    <property type="protein sequence ID" value="KAI1859093.1"/>
    <property type="molecule type" value="Genomic_DNA"/>
</dbReference>
<organism evidence="2 3">
    <name type="scientific">Neoarthrinium moseri</name>
    <dbReference type="NCBI Taxonomy" id="1658444"/>
    <lineage>
        <taxon>Eukaryota</taxon>
        <taxon>Fungi</taxon>
        <taxon>Dikarya</taxon>
        <taxon>Ascomycota</taxon>
        <taxon>Pezizomycotina</taxon>
        <taxon>Sordariomycetes</taxon>
        <taxon>Xylariomycetidae</taxon>
        <taxon>Amphisphaeriales</taxon>
        <taxon>Apiosporaceae</taxon>
        <taxon>Neoarthrinium</taxon>
    </lineage>
</organism>
<accession>A0A9Q0ALM8</accession>
<feature type="region of interest" description="Disordered" evidence="1">
    <location>
        <begin position="1"/>
        <end position="40"/>
    </location>
</feature>
<comment type="caution">
    <text evidence="2">The sequence shown here is derived from an EMBL/GenBank/DDBJ whole genome shotgun (WGS) entry which is preliminary data.</text>
</comment>
<dbReference type="AlphaFoldDB" id="A0A9Q0ALM8"/>
<feature type="compositionally biased region" description="Polar residues" evidence="1">
    <location>
        <begin position="8"/>
        <end position="20"/>
    </location>
</feature>
<evidence type="ECO:0000313" key="2">
    <source>
        <dbReference type="EMBL" id="KAI1859093.1"/>
    </source>
</evidence>
<dbReference type="OrthoDB" id="58416at2759"/>
<protein>
    <submittedName>
        <fullName evidence="2">Uncharacterized protein</fullName>
    </submittedName>
</protein>
<feature type="compositionally biased region" description="Low complexity" evidence="1">
    <location>
        <begin position="27"/>
        <end position="40"/>
    </location>
</feature>